<reference evidence="3 4" key="1">
    <citation type="submission" date="2016-10" db="EMBL/GenBank/DDBJ databases">
        <title>Genome sequence of the ascomycete fungus Penicillium subrubescens.</title>
        <authorList>
            <person name="De Vries R.P."/>
            <person name="Peng M."/>
            <person name="Dilokpimol A."/>
            <person name="Hilden K."/>
            <person name="Makela M.R."/>
            <person name="Grigoriev I."/>
            <person name="Riley R."/>
            <person name="Granchi Z."/>
        </authorList>
    </citation>
    <scope>NUCLEOTIDE SEQUENCE [LARGE SCALE GENOMIC DNA]</scope>
    <source>
        <strain evidence="3 4">CBS 132785</strain>
    </source>
</reference>
<keyword evidence="2" id="KW-0472">Membrane</keyword>
<dbReference type="Proteomes" id="UP000186955">
    <property type="component" value="Unassembled WGS sequence"/>
</dbReference>
<evidence type="ECO:0000313" key="4">
    <source>
        <dbReference type="Proteomes" id="UP000186955"/>
    </source>
</evidence>
<feature type="region of interest" description="Disordered" evidence="1">
    <location>
        <begin position="1"/>
        <end position="21"/>
    </location>
</feature>
<evidence type="ECO:0000313" key="3">
    <source>
        <dbReference type="EMBL" id="OKP14995.1"/>
    </source>
</evidence>
<dbReference type="AlphaFoldDB" id="A0A1Q5UR90"/>
<keyword evidence="4" id="KW-1185">Reference proteome</keyword>
<evidence type="ECO:0000256" key="1">
    <source>
        <dbReference type="SAM" id="MobiDB-lite"/>
    </source>
</evidence>
<sequence>MSYTSSSSSSSRTSLTRTTSSTSTRIATISAMTTPFVQPASCGSLWKMETTSISTNGSTSPLTLLMPNTADPKFSSCQPNGWDLNTSQPFTFSPAVCPSDWVYYDLQESISHIPITEYNTDITTTFSMAYCCASDYALWKNYDYNFRNLQIGCYQTFNDSIPTTITPTTANFATTGSLPVFTNGIVAHQPYTVKWAASDTHSMTPSLPLLTNSMLVPTWRPGEKIPKGEYDRYGSDSIEPNDGVNWMPLFYFLVIGLPLIGVTLISCCVWCCFRARDKKWRKRMEQQEIELTARFANENSKERGTTQVTEHDGQTNS</sequence>
<feature type="region of interest" description="Disordered" evidence="1">
    <location>
        <begin position="294"/>
        <end position="317"/>
    </location>
</feature>
<keyword evidence="2" id="KW-0812">Transmembrane</keyword>
<feature type="compositionally biased region" description="Basic and acidic residues" evidence="1">
    <location>
        <begin position="299"/>
        <end position="317"/>
    </location>
</feature>
<comment type="caution">
    <text evidence="3">The sequence shown here is derived from an EMBL/GenBank/DDBJ whole genome shotgun (WGS) entry which is preliminary data.</text>
</comment>
<gene>
    <name evidence="3" type="ORF">PENSUB_3390</name>
</gene>
<dbReference type="EMBL" id="MNBE01000030">
    <property type="protein sequence ID" value="OKP14995.1"/>
    <property type="molecule type" value="Genomic_DNA"/>
</dbReference>
<keyword evidence="2" id="KW-1133">Transmembrane helix</keyword>
<feature type="transmembrane region" description="Helical" evidence="2">
    <location>
        <begin position="249"/>
        <end position="273"/>
    </location>
</feature>
<organism evidence="3 4">
    <name type="scientific">Penicillium subrubescens</name>
    <dbReference type="NCBI Taxonomy" id="1316194"/>
    <lineage>
        <taxon>Eukaryota</taxon>
        <taxon>Fungi</taxon>
        <taxon>Dikarya</taxon>
        <taxon>Ascomycota</taxon>
        <taxon>Pezizomycotina</taxon>
        <taxon>Eurotiomycetes</taxon>
        <taxon>Eurotiomycetidae</taxon>
        <taxon>Eurotiales</taxon>
        <taxon>Aspergillaceae</taxon>
        <taxon>Penicillium</taxon>
    </lineage>
</organism>
<accession>A0A1Q5UR90</accession>
<protein>
    <submittedName>
        <fullName evidence="3">Uncharacterized protein</fullName>
    </submittedName>
</protein>
<dbReference type="OrthoDB" id="4364105at2759"/>
<proteinExistence type="predicted"/>
<name>A0A1Q5UR90_9EURO</name>
<evidence type="ECO:0000256" key="2">
    <source>
        <dbReference type="SAM" id="Phobius"/>
    </source>
</evidence>